<sequence>MWTVFGPTNVQLHAVSIEMETGEASEALRLADDVDATSAASIERQTTFSLEVARCYEQRRNDSGVFVHLLNAEETGPEDLKYNLLARDLVRGLVKRARPSYARQVRALANRIGLFE</sequence>
<evidence type="ECO:0000313" key="2">
    <source>
        <dbReference type="Proteomes" id="UP000237846"/>
    </source>
</evidence>
<comment type="caution">
    <text evidence="1">The sequence shown here is derived from an EMBL/GenBank/DDBJ whole genome shotgun (WGS) entry which is preliminary data.</text>
</comment>
<proteinExistence type="predicted"/>
<gene>
    <name evidence="1" type="ORF">CLV72_11119</name>
</gene>
<organism evidence="1 2">
    <name type="scientific">Allonocardiopsis opalescens</name>
    <dbReference type="NCBI Taxonomy" id="1144618"/>
    <lineage>
        <taxon>Bacteria</taxon>
        <taxon>Bacillati</taxon>
        <taxon>Actinomycetota</taxon>
        <taxon>Actinomycetes</taxon>
        <taxon>Streptosporangiales</taxon>
        <taxon>Allonocardiopsis</taxon>
    </lineage>
</organism>
<dbReference type="AlphaFoldDB" id="A0A2T0PTA4"/>
<protein>
    <submittedName>
        <fullName evidence="1">Uncharacterized protein</fullName>
    </submittedName>
</protein>
<dbReference type="Proteomes" id="UP000237846">
    <property type="component" value="Unassembled WGS sequence"/>
</dbReference>
<name>A0A2T0PTA4_9ACTN</name>
<accession>A0A2T0PTA4</accession>
<evidence type="ECO:0000313" key="1">
    <source>
        <dbReference type="EMBL" id="PRX92130.1"/>
    </source>
</evidence>
<dbReference type="EMBL" id="PVZC01000011">
    <property type="protein sequence ID" value="PRX92130.1"/>
    <property type="molecule type" value="Genomic_DNA"/>
</dbReference>
<reference evidence="1 2" key="1">
    <citation type="submission" date="2018-03" db="EMBL/GenBank/DDBJ databases">
        <title>Genomic Encyclopedia of Archaeal and Bacterial Type Strains, Phase II (KMG-II): from individual species to whole genera.</title>
        <authorList>
            <person name="Goeker M."/>
        </authorList>
    </citation>
    <scope>NUCLEOTIDE SEQUENCE [LARGE SCALE GENOMIC DNA]</scope>
    <source>
        <strain evidence="1 2">DSM 45601</strain>
    </source>
</reference>
<keyword evidence="2" id="KW-1185">Reference proteome</keyword>